<reference evidence="2 3" key="1">
    <citation type="submission" date="2019-03" db="EMBL/GenBank/DDBJ databases">
        <title>Freshwater and sediment microbial communities from various areas in North America, analyzing microbe dynamics in response to fracking.</title>
        <authorList>
            <person name="Lamendella R."/>
        </authorList>
    </citation>
    <scope>NUCLEOTIDE SEQUENCE [LARGE SCALE GENOMIC DNA]</scope>
    <source>
        <strain evidence="2 3">74A</strain>
    </source>
</reference>
<name>A0A4R2F662_9GAMM</name>
<keyword evidence="1" id="KW-0175">Coiled coil</keyword>
<dbReference type="EMBL" id="SLWF01000056">
    <property type="protein sequence ID" value="TCN76343.1"/>
    <property type="molecule type" value="Genomic_DNA"/>
</dbReference>
<protein>
    <recommendedName>
        <fullName evidence="4">Flagellar FliJ protein</fullName>
    </recommendedName>
</protein>
<evidence type="ECO:0000313" key="2">
    <source>
        <dbReference type="EMBL" id="TCN76343.1"/>
    </source>
</evidence>
<dbReference type="OrthoDB" id="10006063at2"/>
<accession>A0A4R2F662</accession>
<sequence length="136" mass="16175">MSSLNQYMALQRQKFERMQSRRQQLLQSQQLEQSRFEQLHEHMAALSVNHGGSALYLQNMGSIKQQMHQLCEQQQRRVMEASQEYRLQQRACLQQASFNLGLQHMLERRAETARKQQQLKEQKQLDELVCGYHARS</sequence>
<feature type="coiled-coil region" evidence="1">
    <location>
        <begin position="64"/>
        <end position="122"/>
    </location>
</feature>
<dbReference type="RefSeq" id="WP_133040667.1">
    <property type="nucleotide sequence ID" value="NZ_SLWF01000056.1"/>
</dbReference>
<comment type="caution">
    <text evidence="2">The sequence shown here is derived from an EMBL/GenBank/DDBJ whole genome shotgun (WGS) entry which is preliminary data.</text>
</comment>
<dbReference type="AlphaFoldDB" id="A0A4R2F662"/>
<evidence type="ECO:0000313" key="3">
    <source>
        <dbReference type="Proteomes" id="UP000294832"/>
    </source>
</evidence>
<evidence type="ECO:0000256" key="1">
    <source>
        <dbReference type="SAM" id="Coils"/>
    </source>
</evidence>
<dbReference type="Proteomes" id="UP000294832">
    <property type="component" value="Unassembled WGS sequence"/>
</dbReference>
<proteinExistence type="predicted"/>
<dbReference type="InterPro" id="IPR053716">
    <property type="entry name" value="Flag_assembly_chemotaxis_eff"/>
</dbReference>
<keyword evidence="3" id="KW-1185">Reference proteome</keyword>
<dbReference type="Gene3D" id="1.10.287.1700">
    <property type="match status" value="1"/>
</dbReference>
<gene>
    <name evidence="2" type="ORF">EDC91_1566</name>
</gene>
<evidence type="ECO:0008006" key="4">
    <source>
        <dbReference type="Google" id="ProtNLM"/>
    </source>
</evidence>
<organism evidence="2 3">
    <name type="scientific">Shewanella fodinae</name>
    <dbReference type="NCBI Taxonomy" id="552357"/>
    <lineage>
        <taxon>Bacteria</taxon>
        <taxon>Pseudomonadati</taxon>
        <taxon>Pseudomonadota</taxon>
        <taxon>Gammaproteobacteria</taxon>
        <taxon>Alteromonadales</taxon>
        <taxon>Shewanellaceae</taxon>
        <taxon>Shewanella</taxon>
    </lineage>
</organism>